<feature type="compositionally biased region" description="Low complexity" evidence="1">
    <location>
        <begin position="8"/>
        <end position="19"/>
    </location>
</feature>
<gene>
    <name evidence="3" type="ORF">COW36_12810</name>
</gene>
<reference evidence="3 4" key="1">
    <citation type="submission" date="2017-09" db="EMBL/GenBank/DDBJ databases">
        <title>Depth-based differentiation of microbial function through sediment-hosted aquifers and enrichment of novel symbionts in the deep terrestrial subsurface.</title>
        <authorList>
            <person name="Probst A.J."/>
            <person name="Ladd B."/>
            <person name="Jarett J.K."/>
            <person name="Geller-Mcgrath D.E."/>
            <person name="Sieber C.M."/>
            <person name="Emerson J.B."/>
            <person name="Anantharaman K."/>
            <person name="Thomas B.C."/>
            <person name="Malmstrom R."/>
            <person name="Stieglmeier M."/>
            <person name="Klingl A."/>
            <person name="Woyke T."/>
            <person name="Ryan C.M."/>
            <person name="Banfield J.F."/>
        </authorList>
    </citation>
    <scope>NUCLEOTIDE SEQUENCE [LARGE SCALE GENOMIC DNA]</scope>
    <source>
        <strain evidence="3">CG17_big_fil_post_rev_8_21_14_2_50_48_46</strain>
    </source>
</reference>
<feature type="region of interest" description="Disordered" evidence="1">
    <location>
        <begin position="1"/>
        <end position="32"/>
    </location>
</feature>
<evidence type="ECO:0000256" key="2">
    <source>
        <dbReference type="SAM" id="Phobius"/>
    </source>
</evidence>
<feature type="transmembrane region" description="Helical" evidence="2">
    <location>
        <begin position="76"/>
        <end position="93"/>
    </location>
</feature>
<accession>A0A2M7G432</accession>
<keyword evidence="2" id="KW-1133">Transmembrane helix</keyword>
<protein>
    <recommendedName>
        <fullName evidence="5">Transmembrane protein</fullName>
    </recommendedName>
</protein>
<dbReference type="Proteomes" id="UP000231019">
    <property type="component" value="Unassembled WGS sequence"/>
</dbReference>
<proteinExistence type="predicted"/>
<feature type="transmembrane region" description="Helical" evidence="2">
    <location>
        <begin position="53"/>
        <end position="70"/>
    </location>
</feature>
<dbReference type="AlphaFoldDB" id="A0A2M7G432"/>
<feature type="transmembrane region" description="Helical" evidence="2">
    <location>
        <begin position="130"/>
        <end position="149"/>
    </location>
</feature>
<comment type="caution">
    <text evidence="3">The sequence shown here is derived from an EMBL/GenBank/DDBJ whole genome shotgun (WGS) entry which is preliminary data.</text>
</comment>
<keyword evidence="2" id="KW-0472">Membrane</keyword>
<evidence type="ECO:0000256" key="1">
    <source>
        <dbReference type="SAM" id="MobiDB-lite"/>
    </source>
</evidence>
<evidence type="ECO:0000313" key="3">
    <source>
        <dbReference type="EMBL" id="PIW16642.1"/>
    </source>
</evidence>
<feature type="transmembrane region" description="Helical" evidence="2">
    <location>
        <begin position="105"/>
        <end position="124"/>
    </location>
</feature>
<organism evidence="3 4">
    <name type="scientific">bacterium (Candidatus Blackallbacteria) CG17_big_fil_post_rev_8_21_14_2_50_48_46</name>
    <dbReference type="NCBI Taxonomy" id="2014261"/>
    <lineage>
        <taxon>Bacteria</taxon>
        <taxon>Candidatus Blackallbacteria</taxon>
    </lineage>
</organism>
<dbReference type="EMBL" id="PFFQ01000037">
    <property type="protein sequence ID" value="PIW16642.1"/>
    <property type="molecule type" value="Genomic_DNA"/>
</dbReference>
<sequence>MSNLSISQQTTVQPLPVQTAAKPVPQPAPHEAVTQSNLDALDLQMQHKKTKDLLVGLGTIGGLLGGGYTMLASKSVTGMAVGMGIMGSGLMLSRIVDGKDIGSGAVAFVGGGASIGVGLAVGAITKKPLLGALATGAAVVGVLAISKALKEN</sequence>
<evidence type="ECO:0000313" key="4">
    <source>
        <dbReference type="Proteomes" id="UP000231019"/>
    </source>
</evidence>
<evidence type="ECO:0008006" key="5">
    <source>
        <dbReference type="Google" id="ProtNLM"/>
    </source>
</evidence>
<name>A0A2M7G432_9BACT</name>
<keyword evidence="2" id="KW-0812">Transmembrane</keyword>